<comment type="caution">
    <text evidence="2">The sequence shown here is derived from an EMBL/GenBank/DDBJ whole genome shotgun (WGS) entry which is preliminary data.</text>
</comment>
<evidence type="ECO:0000256" key="1">
    <source>
        <dbReference type="SAM" id="MobiDB-lite"/>
    </source>
</evidence>
<organism evidence="2 3">
    <name type="scientific">Diversispora epigaea</name>
    <dbReference type="NCBI Taxonomy" id="1348612"/>
    <lineage>
        <taxon>Eukaryota</taxon>
        <taxon>Fungi</taxon>
        <taxon>Fungi incertae sedis</taxon>
        <taxon>Mucoromycota</taxon>
        <taxon>Glomeromycotina</taxon>
        <taxon>Glomeromycetes</taxon>
        <taxon>Diversisporales</taxon>
        <taxon>Diversisporaceae</taxon>
        <taxon>Diversispora</taxon>
    </lineage>
</organism>
<evidence type="ECO:0000313" key="3">
    <source>
        <dbReference type="Proteomes" id="UP000266861"/>
    </source>
</evidence>
<dbReference type="EMBL" id="PQFF01000435">
    <property type="protein sequence ID" value="RHZ50267.1"/>
    <property type="molecule type" value="Genomic_DNA"/>
</dbReference>
<feature type="compositionally biased region" description="Acidic residues" evidence="1">
    <location>
        <begin position="60"/>
        <end position="74"/>
    </location>
</feature>
<sequence length="74" mass="8815">MPIHQKAFAIVTYENFLNLKLPNIISKEKIIKPLLLIFEEQIKNDKSLHHEINYSTENKNEDDEDDETFINEKE</sequence>
<accession>A0A397GIE3</accession>
<name>A0A397GIE3_9GLOM</name>
<keyword evidence="3" id="KW-1185">Reference proteome</keyword>
<feature type="region of interest" description="Disordered" evidence="1">
    <location>
        <begin position="53"/>
        <end position="74"/>
    </location>
</feature>
<dbReference type="AlphaFoldDB" id="A0A397GIE3"/>
<gene>
    <name evidence="2" type="ORF">Glove_502g48</name>
</gene>
<proteinExistence type="predicted"/>
<dbReference type="Proteomes" id="UP000266861">
    <property type="component" value="Unassembled WGS sequence"/>
</dbReference>
<reference evidence="2 3" key="1">
    <citation type="submission" date="2018-08" db="EMBL/GenBank/DDBJ databases">
        <title>Genome and evolution of the arbuscular mycorrhizal fungus Diversispora epigaea (formerly Glomus versiforme) and its bacterial endosymbionts.</title>
        <authorList>
            <person name="Sun X."/>
            <person name="Fei Z."/>
            <person name="Harrison M."/>
        </authorList>
    </citation>
    <scope>NUCLEOTIDE SEQUENCE [LARGE SCALE GENOMIC DNA]</scope>
    <source>
        <strain evidence="2 3">IT104</strain>
    </source>
</reference>
<protein>
    <submittedName>
        <fullName evidence="2">Uncharacterized protein</fullName>
    </submittedName>
</protein>
<evidence type="ECO:0000313" key="2">
    <source>
        <dbReference type="EMBL" id="RHZ50267.1"/>
    </source>
</evidence>